<dbReference type="Pfam" id="PF07676">
    <property type="entry name" value="PD40"/>
    <property type="match status" value="1"/>
</dbReference>
<sequence>MKKKYRLFSLSLFLLFSVLLPAQTLEQAKALFAQKQYEKAKPIFQKYMKSAPKNTNYNYWYGVCCLKTGDVKESVDYLKVAVEKNIQNAPLFLGEAYSELWYFDEAVKCYNIYITTLKQKKETTDDVEKLSEKCKLYARMLKGVEDVCVVDSFVVDKKNFLEVYKISEESGKLYAYKDFFPAGSGNSEATVHETELGNVIYYSEQGEDNTLNIYTQIKTQDEWSAAMPLPDMINHAANTNYPFMLTDGTTIYYASDGSASLGGYDIFVTRYNSDTKSYLTPENVGMPFNSSFNDYMYVIDEYNNVGWFASDRYQPDDKVCVYVFVPNKFKKTYNYELTAHEDIVALAQLRSLQKTWKDEDVIAEAQRNLEKVLNQKPKENKKIFDFEFVINDQKTYYTLDEFKSSRARETFNQYRQLETEHWQLSDKLASLRDQYASSSADKAKQMQLTPGILDLEKRVDQMQNELDRLAIKVRYEEKNMIKK</sequence>
<dbReference type="InterPro" id="IPR011990">
    <property type="entry name" value="TPR-like_helical_dom_sf"/>
</dbReference>
<gene>
    <name evidence="2" type="ORF">EZS27_008108</name>
</gene>
<name>A0A5J4SDM6_9ZZZZ</name>
<dbReference type="SUPFAM" id="SSF48452">
    <property type="entry name" value="TPR-like"/>
    <property type="match status" value="1"/>
</dbReference>
<dbReference type="EMBL" id="SNRY01000227">
    <property type="protein sequence ID" value="KAA6344254.1"/>
    <property type="molecule type" value="Genomic_DNA"/>
</dbReference>
<keyword evidence="1" id="KW-0175">Coiled coil</keyword>
<dbReference type="Gene3D" id="1.25.40.10">
    <property type="entry name" value="Tetratricopeptide repeat domain"/>
    <property type="match status" value="1"/>
</dbReference>
<accession>A0A5J4SDM6</accession>
<reference evidence="2" key="1">
    <citation type="submission" date="2019-03" db="EMBL/GenBank/DDBJ databases">
        <title>Single cell metagenomics reveals metabolic interactions within the superorganism composed of flagellate Streblomastix strix and complex community of Bacteroidetes bacteria on its surface.</title>
        <authorList>
            <person name="Treitli S.C."/>
            <person name="Kolisko M."/>
            <person name="Husnik F."/>
            <person name="Keeling P."/>
            <person name="Hampl V."/>
        </authorList>
    </citation>
    <scope>NUCLEOTIDE SEQUENCE</scope>
    <source>
        <strain evidence="2">STM</strain>
    </source>
</reference>
<dbReference type="Pfam" id="PF14559">
    <property type="entry name" value="TPR_19"/>
    <property type="match status" value="1"/>
</dbReference>
<dbReference type="InterPro" id="IPR011659">
    <property type="entry name" value="WD40"/>
</dbReference>
<feature type="coiled-coil region" evidence="1">
    <location>
        <begin position="414"/>
        <end position="479"/>
    </location>
</feature>
<evidence type="ECO:0000256" key="1">
    <source>
        <dbReference type="SAM" id="Coils"/>
    </source>
</evidence>
<evidence type="ECO:0000313" key="2">
    <source>
        <dbReference type="EMBL" id="KAA6344254.1"/>
    </source>
</evidence>
<organism evidence="2">
    <name type="scientific">termite gut metagenome</name>
    <dbReference type="NCBI Taxonomy" id="433724"/>
    <lineage>
        <taxon>unclassified sequences</taxon>
        <taxon>metagenomes</taxon>
        <taxon>organismal metagenomes</taxon>
    </lineage>
</organism>
<protein>
    <submittedName>
        <fullName evidence="2">Uncharacterized protein</fullName>
    </submittedName>
</protein>
<proteinExistence type="predicted"/>
<comment type="caution">
    <text evidence="2">The sequence shown here is derived from an EMBL/GenBank/DDBJ whole genome shotgun (WGS) entry which is preliminary data.</text>
</comment>
<dbReference type="AlphaFoldDB" id="A0A5J4SDM6"/>